<feature type="region of interest" description="Disordered" evidence="1">
    <location>
        <begin position="1"/>
        <end position="71"/>
    </location>
</feature>
<reference evidence="2" key="1">
    <citation type="submission" date="2015-04" db="UniProtKB">
        <authorList>
            <consortium name="EnsemblPlants"/>
        </authorList>
    </citation>
    <scope>IDENTIFICATION</scope>
    <source>
        <strain evidence="2">SL10</strain>
    </source>
</reference>
<protein>
    <submittedName>
        <fullName evidence="2">Uncharacterized protein</fullName>
    </submittedName>
</protein>
<dbReference type="HOGENOM" id="CLU_2744349_0_0_1"/>
<feature type="compositionally biased region" description="Gly residues" evidence="1">
    <location>
        <begin position="25"/>
        <end position="41"/>
    </location>
</feature>
<sequence length="71" mass="6975">MARRRAASSVYLHGRPPRDSVVRGRGSGGAVGGGKECVAGGGDRRGGLQGEVQSPRVATTASAGEALGGAQ</sequence>
<name>A0A0E0IAC0_ORYNI</name>
<keyword evidence="3" id="KW-1185">Reference proteome</keyword>
<dbReference type="Gramene" id="ONIVA08G11490.1">
    <property type="protein sequence ID" value="ONIVA08G11490.1"/>
    <property type="gene ID" value="ONIVA08G11490"/>
</dbReference>
<reference evidence="2" key="2">
    <citation type="submission" date="2018-04" db="EMBL/GenBank/DDBJ databases">
        <title>OnivRS2 (Oryza nivara Reference Sequence Version 2).</title>
        <authorList>
            <person name="Zhang J."/>
            <person name="Kudrna D."/>
            <person name="Lee S."/>
            <person name="Talag J."/>
            <person name="Rajasekar S."/>
            <person name="Welchert J."/>
            <person name="Hsing Y.-I."/>
            <person name="Wing R.A."/>
        </authorList>
    </citation>
    <scope>NUCLEOTIDE SEQUENCE [LARGE SCALE GENOMIC DNA]</scope>
    <source>
        <strain evidence="2">SL10</strain>
    </source>
</reference>
<organism evidence="2">
    <name type="scientific">Oryza nivara</name>
    <name type="common">Indian wild rice</name>
    <name type="synonym">Oryza sativa f. spontanea</name>
    <dbReference type="NCBI Taxonomy" id="4536"/>
    <lineage>
        <taxon>Eukaryota</taxon>
        <taxon>Viridiplantae</taxon>
        <taxon>Streptophyta</taxon>
        <taxon>Embryophyta</taxon>
        <taxon>Tracheophyta</taxon>
        <taxon>Spermatophyta</taxon>
        <taxon>Magnoliopsida</taxon>
        <taxon>Liliopsida</taxon>
        <taxon>Poales</taxon>
        <taxon>Poaceae</taxon>
        <taxon>BOP clade</taxon>
        <taxon>Oryzoideae</taxon>
        <taxon>Oryzeae</taxon>
        <taxon>Oryzinae</taxon>
        <taxon>Oryza</taxon>
    </lineage>
</organism>
<dbReference type="AlphaFoldDB" id="A0A0E0IAC0"/>
<dbReference type="EnsemblPlants" id="ONIVA08G11490.1">
    <property type="protein sequence ID" value="ONIVA08G11490.1"/>
    <property type="gene ID" value="ONIVA08G11490"/>
</dbReference>
<accession>A0A0E0IAC0</accession>
<evidence type="ECO:0000313" key="3">
    <source>
        <dbReference type="Proteomes" id="UP000006591"/>
    </source>
</evidence>
<evidence type="ECO:0000313" key="2">
    <source>
        <dbReference type="EnsemblPlants" id="ONIVA08G11490.1"/>
    </source>
</evidence>
<evidence type="ECO:0000256" key="1">
    <source>
        <dbReference type="SAM" id="MobiDB-lite"/>
    </source>
</evidence>
<proteinExistence type="predicted"/>
<dbReference type="Proteomes" id="UP000006591">
    <property type="component" value="Chromosome 8"/>
</dbReference>